<evidence type="ECO:0000313" key="2">
    <source>
        <dbReference type="EMBL" id="GGZ64925.1"/>
    </source>
</evidence>
<dbReference type="RefSeq" id="WP_190127141.1">
    <property type="nucleotide sequence ID" value="NZ_BMWG01000047.1"/>
</dbReference>
<dbReference type="AlphaFoldDB" id="A0A918QPK5"/>
<name>A0A918QPK5_9ACTN</name>
<evidence type="ECO:0000256" key="1">
    <source>
        <dbReference type="SAM" id="Phobius"/>
    </source>
</evidence>
<keyword evidence="1" id="KW-0472">Membrane</keyword>
<dbReference type="EMBL" id="BMWG01000047">
    <property type="protein sequence ID" value="GGZ64925.1"/>
    <property type="molecule type" value="Genomic_DNA"/>
</dbReference>
<keyword evidence="1" id="KW-0812">Transmembrane</keyword>
<dbReference type="Proteomes" id="UP000630936">
    <property type="component" value="Unassembled WGS sequence"/>
</dbReference>
<organism evidence="2 3">
    <name type="scientific">Streptomyces inusitatus</name>
    <dbReference type="NCBI Taxonomy" id="68221"/>
    <lineage>
        <taxon>Bacteria</taxon>
        <taxon>Bacillati</taxon>
        <taxon>Actinomycetota</taxon>
        <taxon>Actinomycetes</taxon>
        <taxon>Kitasatosporales</taxon>
        <taxon>Streptomycetaceae</taxon>
        <taxon>Streptomyces</taxon>
    </lineage>
</organism>
<keyword evidence="1" id="KW-1133">Transmembrane helix</keyword>
<keyword evidence="3" id="KW-1185">Reference proteome</keyword>
<feature type="transmembrane region" description="Helical" evidence="1">
    <location>
        <begin position="6"/>
        <end position="23"/>
    </location>
</feature>
<accession>A0A918QPK5</accession>
<reference evidence="2" key="1">
    <citation type="journal article" date="2014" name="Int. J. Syst. Evol. Microbiol.">
        <title>Complete genome sequence of Corynebacterium casei LMG S-19264T (=DSM 44701T), isolated from a smear-ripened cheese.</title>
        <authorList>
            <consortium name="US DOE Joint Genome Institute (JGI-PGF)"/>
            <person name="Walter F."/>
            <person name="Albersmeier A."/>
            <person name="Kalinowski J."/>
            <person name="Ruckert C."/>
        </authorList>
    </citation>
    <scope>NUCLEOTIDE SEQUENCE</scope>
    <source>
        <strain evidence="2">JCM 4988</strain>
    </source>
</reference>
<reference evidence="2" key="2">
    <citation type="submission" date="2020-09" db="EMBL/GenBank/DDBJ databases">
        <authorList>
            <person name="Sun Q."/>
            <person name="Ohkuma M."/>
        </authorList>
    </citation>
    <scope>NUCLEOTIDE SEQUENCE</scope>
    <source>
        <strain evidence="2">JCM 4988</strain>
    </source>
</reference>
<gene>
    <name evidence="2" type="ORF">GCM10010387_67510</name>
</gene>
<sequence>MNLDKALSIGSAIVTVAMVTVIVSHPTSASIIRAVGDAFSGSLRAAMGK</sequence>
<evidence type="ECO:0000313" key="3">
    <source>
        <dbReference type="Proteomes" id="UP000630936"/>
    </source>
</evidence>
<comment type="caution">
    <text evidence="2">The sequence shown here is derived from an EMBL/GenBank/DDBJ whole genome shotgun (WGS) entry which is preliminary data.</text>
</comment>
<protein>
    <submittedName>
        <fullName evidence="2">Uncharacterized protein</fullName>
    </submittedName>
</protein>
<proteinExistence type="predicted"/>